<protein>
    <submittedName>
        <fullName evidence="2">Uncharacterized protein</fullName>
    </submittedName>
</protein>
<feature type="compositionally biased region" description="Basic and acidic residues" evidence="1">
    <location>
        <begin position="64"/>
        <end position="83"/>
    </location>
</feature>
<evidence type="ECO:0000313" key="2">
    <source>
        <dbReference type="EMBL" id="GGG38872.1"/>
    </source>
</evidence>
<dbReference type="EMBL" id="BMKS01000008">
    <property type="protein sequence ID" value="GGG38872.1"/>
    <property type="molecule type" value="Genomic_DNA"/>
</dbReference>
<evidence type="ECO:0000313" key="3">
    <source>
        <dbReference type="Proteomes" id="UP000597507"/>
    </source>
</evidence>
<evidence type="ECO:0000256" key="1">
    <source>
        <dbReference type="SAM" id="MobiDB-lite"/>
    </source>
</evidence>
<dbReference type="InterPro" id="IPR011049">
    <property type="entry name" value="Serralysin-like_metalloprot_C"/>
</dbReference>
<sequence>MRWGSADTLTGRAGSDATYGADTSADFRRGQGDKTDLSVRGANGLMAGDDAFALLGAKRFRGKAGADHLQRGRRGRADPDGRERRRRGGQGILLGSAMNLSASRFLL</sequence>
<keyword evidence="3" id="KW-1185">Reference proteome</keyword>
<accession>A0A8J3ED29</accession>
<dbReference type="AlphaFoldDB" id="A0A8J3ED29"/>
<gene>
    <name evidence="2" type="ORF">GCM10010964_28100</name>
</gene>
<reference evidence="2 3" key="1">
    <citation type="journal article" date="2014" name="Int. J. Syst. Evol. Microbiol.">
        <title>Complete genome sequence of Corynebacterium casei LMG S-19264T (=DSM 44701T), isolated from a smear-ripened cheese.</title>
        <authorList>
            <consortium name="US DOE Joint Genome Institute (JGI-PGF)"/>
            <person name="Walter F."/>
            <person name="Albersmeier A."/>
            <person name="Kalinowski J."/>
            <person name="Ruckert C."/>
        </authorList>
    </citation>
    <scope>NUCLEOTIDE SEQUENCE [LARGE SCALE GENOMIC DNA]</scope>
    <source>
        <strain evidence="2 3">CGMCC 1.16330</strain>
    </source>
</reference>
<feature type="region of interest" description="Disordered" evidence="1">
    <location>
        <begin position="1"/>
        <end position="32"/>
    </location>
</feature>
<proteinExistence type="predicted"/>
<dbReference type="Gene3D" id="2.150.10.10">
    <property type="entry name" value="Serralysin-like metalloprotease, C-terminal"/>
    <property type="match status" value="1"/>
</dbReference>
<name>A0A8J3ED29_9PROT</name>
<comment type="caution">
    <text evidence="2">The sequence shown here is derived from an EMBL/GenBank/DDBJ whole genome shotgun (WGS) entry which is preliminary data.</text>
</comment>
<organism evidence="2 3">
    <name type="scientific">Caldovatus sediminis</name>
    <dbReference type="NCBI Taxonomy" id="2041189"/>
    <lineage>
        <taxon>Bacteria</taxon>
        <taxon>Pseudomonadati</taxon>
        <taxon>Pseudomonadota</taxon>
        <taxon>Alphaproteobacteria</taxon>
        <taxon>Acetobacterales</taxon>
        <taxon>Roseomonadaceae</taxon>
        <taxon>Caldovatus</taxon>
    </lineage>
</organism>
<feature type="region of interest" description="Disordered" evidence="1">
    <location>
        <begin position="62"/>
        <end position="92"/>
    </location>
</feature>
<dbReference type="Proteomes" id="UP000597507">
    <property type="component" value="Unassembled WGS sequence"/>
</dbReference>